<dbReference type="Gene3D" id="3.30.160.60">
    <property type="entry name" value="Classic Zinc Finger"/>
    <property type="match status" value="1"/>
</dbReference>
<evidence type="ECO:0000256" key="4">
    <source>
        <dbReference type="ARBA" id="ARBA00022833"/>
    </source>
</evidence>
<organism evidence="10 11">
    <name type="scientific">Microthyrium microscopicum</name>
    <dbReference type="NCBI Taxonomy" id="703497"/>
    <lineage>
        <taxon>Eukaryota</taxon>
        <taxon>Fungi</taxon>
        <taxon>Dikarya</taxon>
        <taxon>Ascomycota</taxon>
        <taxon>Pezizomycotina</taxon>
        <taxon>Dothideomycetes</taxon>
        <taxon>Dothideomycetes incertae sedis</taxon>
        <taxon>Microthyriales</taxon>
        <taxon>Microthyriaceae</taxon>
        <taxon>Microthyrium</taxon>
    </lineage>
</organism>
<keyword evidence="6" id="KW-0804">Transcription</keyword>
<evidence type="ECO:0000256" key="2">
    <source>
        <dbReference type="ARBA" id="ARBA00022723"/>
    </source>
</evidence>
<keyword evidence="5" id="KW-0805">Transcription regulation</keyword>
<dbReference type="PANTHER" id="PTHR46179">
    <property type="entry name" value="ZINC FINGER PROTEIN"/>
    <property type="match status" value="1"/>
</dbReference>
<evidence type="ECO:0000256" key="8">
    <source>
        <dbReference type="PROSITE-ProRule" id="PRU00042"/>
    </source>
</evidence>
<dbReference type="InterPro" id="IPR013087">
    <property type="entry name" value="Znf_C2H2_type"/>
</dbReference>
<dbReference type="GO" id="GO:0006357">
    <property type="term" value="P:regulation of transcription by RNA polymerase II"/>
    <property type="evidence" value="ECO:0007669"/>
    <property type="project" value="TreeGrafter"/>
</dbReference>
<name>A0A6A6U4A9_9PEZI</name>
<dbReference type="SMART" id="SM00355">
    <property type="entry name" value="ZnF_C2H2"/>
    <property type="match status" value="4"/>
</dbReference>
<feature type="domain" description="C2H2-type" evidence="9">
    <location>
        <begin position="201"/>
        <end position="231"/>
    </location>
</feature>
<protein>
    <recommendedName>
        <fullName evidence="9">C2H2-type domain-containing protein</fullName>
    </recommendedName>
</protein>
<dbReference type="PROSITE" id="PS00028">
    <property type="entry name" value="ZINC_FINGER_C2H2_1"/>
    <property type="match status" value="1"/>
</dbReference>
<proteinExistence type="predicted"/>
<keyword evidence="11" id="KW-1185">Reference proteome</keyword>
<evidence type="ECO:0000259" key="9">
    <source>
        <dbReference type="PROSITE" id="PS50157"/>
    </source>
</evidence>
<accession>A0A6A6U4A9</accession>
<sequence length="515" mass="58595">MAFNDFLSTQEELRYFLSDEQPDQADLTDSLQVTESGQCSQFDSSLWAESFQATSILPCHGTLPGPSQLDAFFEAPPELNPQGPIPAQYFEATETTATCSQTIGGQSNICNNIYPYVECQSYNVPVVVPLVHLAQWSSVPESYNSEADSVYMQTKTTVPKAEQIADEMLSHDRSQDSAIPKTALVNHGRTLRSQSEARRSFACNAPSCQSEAFTRQSDLNRHMRLHQKETPFLCPVIGCTNRSRCSRKDKVREHLRRHGESALLRCPVPGCLPVPLEMQLLLRHLNTHTSSQRDFIRRNTYPELYMERPATYYRGFRSIIHDVGRKRICPISPCYKGFDNLNELCKHLVDDHDERSRAAQSSNVCDMLMDSHSCNFICPFCYEGIDCYSTPSRSNLVLDHMLPHLVDMPHWKALCQMIEPGFDSDAPFSVYNLLSRIPHMKRKCPECSFTVDTWSMDAMQILRDHREVFLDTPAIRQHRAGLLRMFPWLDKHPMFDDLIVQPSNVPAWSLATSSG</sequence>
<evidence type="ECO:0000256" key="5">
    <source>
        <dbReference type="ARBA" id="ARBA00023015"/>
    </source>
</evidence>
<keyword evidence="4" id="KW-0862">Zinc</keyword>
<dbReference type="InterPro" id="IPR036236">
    <property type="entry name" value="Znf_C2H2_sf"/>
</dbReference>
<evidence type="ECO:0000256" key="6">
    <source>
        <dbReference type="ARBA" id="ARBA00023163"/>
    </source>
</evidence>
<evidence type="ECO:0000256" key="1">
    <source>
        <dbReference type="ARBA" id="ARBA00004123"/>
    </source>
</evidence>
<dbReference type="PROSITE" id="PS50157">
    <property type="entry name" value="ZINC_FINGER_C2H2_2"/>
    <property type="match status" value="1"/>
</dbReference>
<dbReference type="OrthoDB" id="3939438at2759"/>
<dbReference type="GO" id="GO:0008270">
    <property type="term" value="F:zinc ion binding"/>
    <property type="evidence" value="ECO:0007669"/>
    <property type="project" value="UniProtKB-KW"/>
</dbReference>
<keyword evidence="7" id="KW-0539">Nucleus</keyword>
<dbReference type="AlphaFoldDB" id="A0A6A6U4A9"/>
<dbReference type="EMBL" id="MU004238">
    <property type="protein sequence ID" value="KAF2667129.1"/>
    <property type="molecule type" value="Genomic_DNA"/>
</dbReference>
<dbReference type="PANTHER" id="PTHR46179:SF13">
    <property type="entry name" value="C2H2-TYPE DOMAIN-CONTAINING PROTEIN"/>
    <property type="match status" value="1"/>
</dbReference>
<gene>
    <name evidence="10" type="ORF">BT63DRAFT_458090</name>
</gene>
<dbReference type="SUPFAM" id="SSF57667">
    <property type="entry name" value="beta-beta-alpha zinc fingers"/>
    <property type="match status" value="1"/>
</dbReference>
<dbReference type="GO" id="GO:0005634">
    <property type="term" value="C:nucleus"/>
    <property type="evidence" value="ECO:0007669"/>
    <property type="project" value="UniProtKB-SubCell"/>
</dbReference>
<evidence type="ECO:0000313" key="10">
    <source>
        <dbReference type="EMBL" id="KAF2667129.1"/>
    </source>
</evidence>
<evidence type="ECO:0000256" key="7">
    <source>
        <dbReference type="ARBA" id="ARBA00023242"/>
    </source>
</evidence>
<keyword evidence="3 8" id="KW-0863">Zinc-finger</keyword>
<dbReference type="InterPro" id="IPR051061">
    <property type="entry name" value="Zinc_finger_trans_reg"/>
</dbReference>
<dbReference type="Proteomes" id="UP000799302">
    <property type="component" value="Unassembled WGS sequence"/>
</dbReference>
<reference evidence="10" key="1">
    <citation type="journal article" date="2020" name="Stud. Mycol.">
        <title>101 Dothideomycetes genomes: a test case for predicting lifestyles and emergence of pathogens.</title>
        <authorList>
            <person name="Haridas S."/>
            <person name="Albert R."/>
            <person name="Binder M."/>
            <person name="Bloem J."/>
            <person name="Labutti K."/>
            <person name="Salamov A."/>
            <person name="Andreopoulos B."/>
            <person name="Baker S."/>
            <person name="Barry K."/>
            <person name="Bills G."/>
            <person name="Bluhm B."/>
            <person name="Cannon C."/>
            <person name="Castanera R."/>
            <person name="Culley D."/>
            <person name="Daum C."/>
            <person name="Ezra D."/>
            <person name="Gonzalez J."/>
            <person name="Henrissat B."/>
            <person name="Kuo A."/>
            <person name="Liang C."/>
            <person name="Lipzen A."/>
            <person name="Lutzoni F."/>
            <person name="Magnuson J."/>
            <person name="Mondo S."/>
            <person name="Nolan M."/>
            <person name="Ohm R."/>
            <person name="Pangilinan J."/>
            <person name="Park H.-J."/>
            <person name="Ramirez L."/>
            <person name="Alfaro M."/>
            <person name="Sun H."/>
            <person name="Tritt A."/>
            <person name="Yoshinaga Y."/>
            <person name="Zwiers L.-H."/>
            <person name="Turgeon B."/>
            <person name="Goodwin S."/>
            <person name="Spatafora J."/>
            <person name="Crous P."/>
            <person name="Grigoriev I."/>
        </authorList>
    </citation>
    <scope>NUCLEOTIDE SEQUENCE</scope>
    <source>
        <strain evidence="10">CBS 115976</strain>
    </source>
</reference>
<keyword evidence="2" id="KW-0479">Metal-binding</keyword>
<evidence type="ECO:0000313" key="11">
    <source>
        <dbReference type="Proteomes" id="UP000799302"/>
    </source>
</evidence>
<evidence type="ECO:0000256" key="3">
    <source>
        <dbReference type="ARBA" id="ARBA00022771"/>
    </source>
</evidence>
<comment type="subcellular location">
    <subcellularLocation>
        <location evidence="1">Nucleus</location>
    </subcellularLocation>
</comment>